<feature type="transmembrane region" description="Helical" evidence="1">
    <location>
        <begin position="216"/>
        <end position="235"/>
    </location>
</feature>
<name>A0A4S8HEU2_9BACT</name>
<sequence length="245" mass="27727">MRLIVNWGIPILCALYLSLFIGQYFSATAFRYLFPGFLFLFIFRFYIKTFSEKHAGEPVKKKGLIAGIVLSAIIVWAGATYLVPEVIRINRVAQITLTALGKKNEKSHGFEIWLRGVDNNGSIDLSTVPLDRGWKRKDNNLYAAESFPATLHIRLDHLSRKPSLLFLKHDWSGIVQVSNGNQQDVVDLYAATKEDYKYPLDVKQAVALNDSTANHLMGYILAFLFYSVIFYFLLVEIGGKQRVGA</sequence>
<dbReference type="AlphaFoldDB" id="A0A4S8HEU2"/>
<gene>
    <name evidence="2" type="ORF">FAM09_25605</name>
</gene>
<keyword evidence="1" id="KW-0472">Membrane</keyword>
<evidence type="ECO:0000313" key="3">
    <source>
        <dbReference type="Proteomes" id="UP000306918"/>
    </source>
</evidence>
<proteinExistence type="predicted"/>
<protein>
    <submittedName>
        <fullName evidence="2">Uncharacterized protein</fullName>
    </submittedName>
</protein>
<dbReference type="RefSeq" id="WP_136580015.1">
    <property type="nucleotide sequence ID" value="NZ_STFF01000009.1"/>
</dbReference>
<evidence type="ECO:0000313" key="2">
    <source>
        <dbReference type="EMBL" id="THU33527.1"/>
    </source>
</evidence>
<evidence type="ECO:0000256" key="1">
    <source>
        <dbReference type="SAM" id="Phobius"/>
    </source>
</evidence>
<dbReference type="EMBL" id="STFF01000009">
    <property type="protein sequence ID" value="THU33527.1"/>
    <property type="molecule type" value="Genomic_DNA"/>
</dbReference>
<feature type="transmembrane region" description="Helical" evidence="1">
    <location>
        <begin position="63"/>
        <end position="83"/>
    </location>
</feature>
<organism evidence="2 3">
    <name type="scientific">Niastella caeni</name>
    <dbReference type="NCBI Taxonomy" id="2569763"/>
    <lineage>
        <taxon>Bacteria</taxon>
        <taxon>Pseudomonadati</taxon>
        <taxon>Bacteroidota</taxon>
        <taxon>Chitinophagia</taxon>
        <taxon>Chitinophagales</taxon>
        <taxon>Chitinophagaceae</taxon>
        <taxon>Niastella</taxon>
    </lineage>
</organism>
<accession>A0A4S8HEU2</accession>
<keyword evidence="1" id="KW-0812">Transmembrane</keyword>
<comment type="caution">
    <text evidence="2">The sequence shown here is derived from an EMBL/GenBank/DDBJ whole genome shotgun (WGS) entry which is preliminary data.</text>
</comment>
<keyword evidence="1" id="KW-1133">Transmembrane helix</keyword>
<dbReference type="Proteomes" id="UP000306918">
    <property type="component" value="Unassembled WGS sequence"/>
</dbReference>
<feature type="transmembrane region" description="Helical" evidence="1">
    <location>
        <begin position="32"/>
        <end position="51"/>
    </location>
</feature>
<feature type="transmembrane region" description="Helical" evidence="1">
    <location>
        <begin position="7"/>
        <end position="26"/>
    </location>
</feature>
<reference evidence="2 3" key="1">
    <citation type="submission" date="2019-04" db="EMBL/GenBank/DDBJ databases">
        <title>Niastella caeni sp. nov., isolated from activated sludge.</title>
        <authorList>
            <person name="Sheng M."/>
        </authorList>
    </citation>
    <scope>NUCLEOTIDE SEQUENCE [LARGE SCALE GENOMIC DNA]</scope>
    <source>
        <strain evidence="2 3">HX-2-15</strain>
    </source>
</reference>
<dbReference type="OrthoDB" id="9157357at2"/>
<keyword evidence="3" id="KW-1185">Reference proteome</keyword>